<accession>A0A9D1JUV4</accession>
<evidence type="ECO:0000256" key="3">
    <source>
        <dbReference type="ARBA" id="ARBA00022829"/>
    </source>
</evidence>
<keyword evidence="4" id="KW-0238">DNA-binding</keyword>
<dbReference type="Gene3D" id="3.90.1530.30">
    <property type="match status" value="1"/>
</dbReference>
<reference evidence="6" key="1">
    <citation type="submission" date="2020-10" db="EMBL/GenBank/DDBJ databases">
        <authorList>
            <person name="Gilroy R."/>
        </authorList>
    </citation>
    <scope>NUCLEOTIDE SEQUENCE</scope>
    <source>
        <strain evidence="6">ChiHjej10B9-9673</strain>
    </source>
</reference>
<protein>
    <submittedName>
        <fullName evidence="6">ParB/RepB/Spo0J family partition protein</fullName>
    </submittedName>
</protein>
<dbReference type="PANTHER" id="PTHR33375">
    <property type="entry name" value="CHROMOSOME-PARTITIONING PROTEIN PARB-RELATED"/>
    <property type="match status" value="1"/>
</dbReference>
<evidence type="ECO:0000259" key="5">
    <source>
        <dbReference type="SMART" id="SM00470"/>
    </source>
</evidence>
<dbReference type="SMART" id="SM00470">
    <property type="entry name" value="ParB"/>
    <property type="match status" value="1"/>
</dbReference>
<proteinExistence type="inferred from homology"/>
<dbReference type="InterPro" id="IPR004437">
    <property type="entry name" value="ParB/RepB/Spo0J"/>
</dbReference>
<comment type="similarity">
    <text evidence="2">Belongs to the ParB family.</text>
</comment>
<dbReference type="GO" id="GO:0005694">
    <property type="term" value="C:chromosome"/>
    <property type="evidence" value="ECO:0007669"/>
    <property type="project" value="TreeGrafter"/>
</dbReference>
<dbReference type="InterPro" id="IPR003115">
    <property type="entry name" value="ParB_N"/>
</dbReference>
<dbReference type="InterPro" id="IPR036086">
    <property type="entry name" value="ParB/Sulfiredoxin_sf"/>
</dbReference>
<comment type="caution">
    <text evidence="6">The sequence shown here is derived from an EMBL/GenBank/DDBJ whole genome shotgun (WGS) entry which is preliminary data.</text>
</comment>
<dbReference type="AlphaFoldDB" id="A0A9D1JUV4"/>
<dbReference type="CDD" id="cd16393">
    <property type="entry name" value="SPO0J_N"/>
    <property type="match status" value="1"/>
</dbReference>
<reference evidence="6" key="2">
    <citation type="journal article" date="2021" name="PeerJ">
        <title>Extensive microbial diversity within the chicken gut microbiome revealed by metagenomics and culture.</title>
        <authorList>
            <person name="Gilroy R."/>
            <person name="Ravi A."/>
            <person name="Getino M."/>
            <person name="Pursley I."/>
            <person name="Horton D.L."/>
            <person name="Alikhan N.F."/>
            <person name="Baker D."/>
            <person name="Gharbi K."/>
            <person name="Hall N."/>
            <person name="Watson M."/>
            <person name="Adriaenssens E.M."/>
            <person name="Foster-Nyarko E."/>
            <person name="Jarju S."/>
            <person name="Secka A."/>
            <person name="Antonio M."/>
            <person name="Oren A."/>
            <person name="Chaudhuri R.R."/>
            <person name="La Ragione R."/>
            <person name="Hildebrand F."/>
            <person name="Pallen M.J."/>
        </authorList>
    </citation>
    <scope>NUCLEOTIDE SEQUENCE</scope>
    <source>
        <strain evidence="6">ChiHjej10B9-9673</strain>
    </source>
</reference>
<keyword evidence="3" id="KW-0159">Chromosome partition</keyword>
<dbReference type="Proteomes" id="UP000824001">
    <property type="component" value="Unassembled WGS sequence"/>
</dbReference>
<dbReference type="FunFam" id="3.90.1530.30:FF:000001">
    <property type="entry name" value="Chromosome partitioning protein ParB"/>
    <property type="match status" value="1"/>
</dbReference>
<evidence type="ECO:0000313" key="6">
    <source>
        <dbReference type="EMBL" id="HIS66910.1"/>
    </source>
</evidence>
<dbReference type="GO" id="GO:0009295">
    <property type="term" value="C:nucleoid"/>
    <property type="evidence" value="ECO:0007669"/>
    <property type="project" value="UniProtKB-SubCell"/>
</dbReference>
<name>A0A9D1JUV4_9FIRM</name>
<dbReference type="EMBL" id="DVJK01000138">
    <property type="protein sequence ID" value="HIS66910.1"/>
    <property type="molecule type" value="Genomic_DNA"/>
</dbReference>
<sequence length="271" mass="30247">MQTILTRPRLGRAGIVQLPVDEIDPNPNQPRREFDEAALAELSASIAEYGVISPLTVRLHFGRYELVAGERRLRAARLAGLRKVPCIVLDVDMEESSLLAMVENLQRQDLDFLEEARGMANLMRMYGLSQEDCARRLGRSQSAVANKLRLLKLPEDVLEALRQNGLTERHGRALLRLGDDAARRAALAHILEAGLNVAQTDAYIDALLAPAAEKPRRGRRRALILKDVRVFLNSLSRSLDVMKRGGIDAEFKKEETDEALVVTISIPKKRS</sequence>
<organism evidence="6 7">
    <name type="scientific">Candidatus Scatomorpha merdipullorum</name>
    <dbReference type="NCBI Taxonomy" id="2840927"/>
    <lineage>
        <taxon>Bacteria</taxon>
        <taxon>Bacillati</taxon>
        <taxon>Bacillota</taxon>
        <taxon>Clostridia</taxon>
        <taxon>Eubacteriales</taxon>
        <taxon>Candidatus Scatomorpha</taxon>
    </lineage>
</organism>
<evidence type="ECO:0000256" key="4">
    <source>
        <dbReference type="ARBA" id="ARBA00023125"/>
    </source>
</evidence>
<evidence type="ECO:0000313" key="7">
    <source>
        <dbReference type="Proteomes" id="UP000824001"/>
    </source>
</evidence>
<dbReference type="Pfam" id="PF17762">
    <property type="entry name" value="HTH_ParB"/>
    <property type="match status" value="1"/>
</dbReference>
<feature type="domain" description="ParB-like N-terminal" evidence="5">
    <location>
        <begin position="16"/>
        <end position="105"/>
    </location>
</feature>
<dbReference type="SUPFAM" id="SSF109709">
    <property type="entry name" value="KorB DNA-binding domain-like"/>
    <property type="match status" value="1"/>
</dbReference>
<gene>
    <name evidence="6" type="ORF">IAC18_05040</name>
</gene>
<evidence type="ECO:0000256" key="2">
    <source>
        <dbReference type="ARBA" id="ARBA00006295"/>
    </source>
</evidence>
<dbReference type="InterPro" id="IPR050336">
    <property type="entry name" value="Chromosome_partition/occlusion"/>
</dbReference>
<dbReference type="FunFam" id="1.10.10.2830:FF:000001">
    <property type="entry name" value="Chromosome partitioning protein ParB"/>
    <property type="match status" value="1"/>
</dbReference>
<dbReference type="NCBIfam" id="TIGR00180">
    <property type="entry name" value="parB_part"/>
    <property type="match status" value="1"/>
</dbReference>
<dbReference type="PANTHER" id="PTHR33375:SF1">
    <property type="entry name" value="CHROMOSOME-PARTITIONING PROTEIN PARB-RELATED"/>
    <property type="match status" value="1"/>
</dbReference>
<dbReference type="InterPro" id="IPR041468">
    <property type="entry name" value="HTH_ParB/Spo0J"/>
</dbReference>
<evidence type="ECO:0000256" key="1">
    <source>
        <dbReference type="ARBA" id="ARBA00004453"/>
    </source>
</evidence>
<comment type="subcellular location">
    <subcellularLocation>
        <location evidence="1">Cytoplasm</location>
        <location evidence="1">Nucleoid</location>
    </subcellularLocation>
</comment>
<dbReference type="Pfam" id="PF02195">
    <property type="entry name" value="ParB_N"/>
    <property type="match status" value="1"/>
</dbReference>
<dbReference type="GO" id="GO:0007059">
    <property type="term" value="P:chromosome segregation"/>
    <property type="evidence" value="ECO:0007669"/>
    <property type="project" value="UniProtKB-KW"/>
</dbReference>
<dbReference type="Gene3D" id="1.10.10.2830">
    <property type="match status" value="1"/>
</dbReference>
<dbReference type="GO" id="GO:0003677">
    <property type="term" value="F:DNA binding"/>
    <property type="evidence" value="ECO:0007669"/>
    <property type="project" value="UniProtKB-KW"/>
</dbReference>
<dbReference type="SUPFAM" id="SSF110849">
    <property type="entry name" value="ParB/Sulfiredoxin"/>
    <property type="match status" value="1"/>
</dbReference>